<feature type="transmembrane region" description="Helical" evidence="1">
    <location>
        <begin position="224"/>
        <end position="241"/>
    </location>
</feature>
<proteinExistence type="predicted"/>
<keyword evidence="1" id="KW-0472">Membrane</keyword>
<reference evidence="2" key="1">
    <citation type="submission" date="2024-07" db="EMBL/GenBank/DDBJ databases">
        <title>Complete genome sequence of Verrucomicrobiaceae bacterium NT6N.</title>
        <authorList>
            <person name="Huang C."/>
            <person name="Takami H."/>
            <person name="Hamasaki K."/>
        </authorList>
    </citation>
    <scope>NUCLEOTIDE SEQUENCE</scope>
    <source>
        <strain evidence="2">NT6N</strain>
    </source>
</reference>
<dbReference type="AlphaFoldDB" id="A0AAT9FH32"/>
<organism evidence="2">
    <name type="scientific">Oceaniferula spumae</name>
    <dbReference type="NCBI Taxonomy" id="2979115"/>
    <lineage>
        <taxon>Bacteria</taxon>
        <taxon>Pseudomonadati</taxon>
        <taxon>Verrucomicrobiota</taxon>
        <taxon>Verrucomicrobiia</taxon>
        <taxon>Verrucomicrobiales</taxon>
        <taxon>Verrucomicrobiaceae</taxon>
        <taxon>Oceaniferula</taxon>
    </lineage>
</organism>
<dbReference type="KEGG" id="osu:NT6N_03530"/>
<name>A0AAT9FH32_9BACT</name>
<feature type="transmembrane region" description="Helical" evidence="1">
    <location>
        <begin position="155"/>
        <end position="173"/>
    </location>
</feature>
<feature type="transmembrane region" description="Helical" evidence="1">
    <location>
        <begin position="180"/>
        <end position="204"/>
    </location>
</feature>
<accession>A0AAT9FH32</accession>
<dbReference type="EMBL" id="AP026866">
    <property type="protein sequence ID" value="BDS05313.1"/>
    <property type="molecule type" value="Genomic_DNA"/>
</dbReference>
<evidence type="ECO:0000313" key="2">
    <source>
        <dbReference type="EMBL" id="BDS05313.1"/>
    </source>
</evidence>
<keyword evidence="1" id="KW-1133">Transmembrane helix</keyword>
<evidence type="ECO:0000256" key="1">
    <source>
        <dbReference type="SAM" id="Phobius"/>
    </source>
</evidence>
<feature type="transmembrane region" description="Helical" evidence="1">
    <location>
        <begin position="51"/>
        <end position="68"/>
    </location>
</feature>
<sequence>MKSSLNTLQLKRSIITAFLCSVLFVCVNLLLYTDAFKNIGQEDGVAENIGAVSFFLTSILFFKLFLAARKTPTPKEGRDLGGWYWFLALALLFFFVAGEEISWGQRIFGWATPDWMRDSNVQEETTIHNLEIFNAHTKEHELKPFWQSLITMNRMFSLFWLAWCFCMPLAMAFSAKLRQLVAFFGVPIPRFFYGCLFLATYIAAKSFVIVLQPEELIIEFLDEIKESFYAVIFLAVALNFVKRSKSQTEQA</sequence>
<protein>
    <recommendedName>
        <fullName evidence="3">DUF4386 domain-containing protein</fullName>
    </recommendedName>
</protein>
<evidence type="ECO:0008006" key="3">
    <source>
        <dbReference type="Google" id="ProtNLM"/>
    </source>
</evidence>
<gene>
    <name evidence="2" type="ORF">NT6N_03530</name>
</gene>
<feature type="transmembrane region" description="Helical" evidence="1">
    <location>
        <begin position="12"/>
        <end position="31"/>
    </location>
</feature>
<keyword evidence="1" id="KW-0812">Transmembrane</keyword>
<feature type="transmembrane region" description="Helical" evidence="1">
    <location>
        <begin position="80"/>
        <end position="98"/>
    </location>
</feature>